<name>A0ABT0AYB5_9SPHN</name>
<dbReference type="InterPro" id="IPR011990">
    <property type="entry name" value="TPR-like_helical_dom_sf"/>
</dbReference>
<keyword evidence="2" id="KW-1185">Reference proteome</keyword>
<evidence type="ECO:0000313" key="1">
    <source>
        <dbReference type="EMBL" id="MCJ2177805.1"/>
    </source>
</evidence>
<accession>A0ABT0AYB5</accession>
<dbReference type="RefSeq" id="WP_243991203.1">
    <property type="nucleotide sequence ID" value="NZ_JALHLE010000005.1"/>
</dbReference>
<dbReference type="SUPFAM" id="SSF48452">
    <property type="entry name" value="TPR-like"/>
    <property type="match status" value="1"/>
</dbReference>
<proteinExistence type="predicted"/>
<organism evidence="1 2">
    <name type="scientific">Novosphingobium album</name>
    <name type="common">ex Hu et al. 2023</name>
    <dbReference type="NCBI Taxonomy" id="2930093"/>
    <lineage>
        <taxon>Bacteria</taxon>
        <taxon>Pseudomonadati</taxon>
        <taxon>Pseudomonadota</taxon>
        <taxon>Alphaproteobacteria</taxon>
        <taxon>Sphingomonadales</taxon>
        <taxon>Sphingomonadaceae</taxon>
        <taxon>Novosphingobium</taxon>
    </lineage>
</organism>
<sequence length="162" mass="17666">MQTDVPFEGINFGSLPDEVDELLQAGVLAHRQDKAAADALFRQALALDPTALPTYFCLYKIHTYSGRLDQAKAMAEAGLAEAARQAGWSGDWRLWLPRIPLRTGHDDPGRFALYTLKALAFIALRDGRSADAAEMLETLRQLDPQGEVGWPVVAELAEGCAA</sequence>
<dbReference type="Gene3D" id="1.25.40.10">
    <property type="entry name" value="Tetratricopeptide repeat domain"/>
    <property type="match status" value="1"/>
</dbReference>
<dbReference type="Proteomes" id="UP001162880">
    <property type="component" value="Unassembled WGS sequence"/>
</dbReference>
<reference evidence="1" key="1">
    <citation type="submission" date="2022-03" db="EMBL/GenBank/DDBJ databases">
        <title>Identification of a novel bacterium isolated from mangrove sediments.</title>
        <authorList>
            <person name="Pan X."/>
        </authorList>
    </citation>
    <scope>NUCLEOTIDE SEQUENCE</scope>
    <source>
        <strain evidence="1">B2580</strain>
    </source>
</reference>
<protein>
    <recommendedName>
        <fullName evidence="3">Tetratricopeptide repeat protein</fullName>
    </recommendedName>
</protein>
<gene>
    <name evidence="1" type="ORF">MTR64_04465</name>
</gene>
<dbReference type="EMBL" id="JALHLE010000005">
    <property type="protein sequence ID" value="MCJ2177805.1"/>
    <property type="molecule type" value="Genomic_DNA"/>
</dbReference>
<evidence type="ECO:0008006" key="3">
    <source>
        <dbReference type="Google" id="ProtNLM"/>
    </source>
</evidence>
<comment type="caution">
    <text evidence="1">The sequence shown here is derived from an EMBL/GenBank/DDBJ whole genome shotgun (WGS) entry which is preliminary data.</text>
</comment>
<evidence type="ECO:0000313" key="2">
    <source>
        <dbReference type="Proteomes" id="UP001162880"/>
    </source>
</evidence>